<dbReference type="CDD" id="cd02110">
    <property type="entry name" value="SO_family_Moco_dimer"/>
    <property type="match status" value="1"/>
</dbReference>
<protein>
    <submittedName>
        <fullName evidence="7">Sulfite oxidase</fullName>
    </submittedName>
</protein>
<evidence type="ECO:0000259" key="5">
    <source>
        <dbReference type="Pfam" id="PF00174"/>
    </source>
</evidence>
<dbReference type="InterPro" id="IPR014756">
    <property type="entry name" value="Ig_E-set"/>
</dbReference>
<dbReference type="InterPro" id="IPR008335">
    <property type="entry name" value="Mopterin_OxRdtase_euk"/>
</dbReference>
<comment type="cofactor">
    <cofactor evidence="1">
        <name>Mo-molybdopterin</name>
        <dbReference type="ChEBI" id="CHEBI:71302"/>
    </cofactor>
</comment>
<organism evidence="7 8">
    <name type="scientific">Alteribacter keqinensis</name>
    <dbReference type="NCBI Taxonomy" id="2483800"/>
    <lineage>
        <taxon>Bacteria</taxon>
        <taxon>Bacillati</taxon>
        <taxon>Bacillota</taxon>
        <taxon>Bacilli</taxon>
        <taxon>Bacillales</taxon>
        <taxon>Bacillaceae</taxon>
        <taxon>Alteribacter</taxon>
    </lineage>
</organism>
<evidence type="ECO:0000256" key="3">
    <source>
        <dbReference type="ARBA" id="ARBA00022723"/>
    </source>
</evidence>
<dbReference type="AlphaFoldDB" id="A0A3M7TMX2"/>
<evidence type="ECO:0000256" key="4">
    <source>
        <dbReference type="ARBA" id="ARBA00023002"/>
    </source>
</evidence>
<dbReference type="GO" id="GO:0043546">
    <property type="term" value="F:molybdopterin cofactor binding"/>
    <property type="evidence" value="ECO:0007669"/>
    <property type="project" value="TreeGrafter"/>
</dbReference>
<dbReference type="GO" id="GO:0006790">
    <property type="term" value="P:sulfur compound metabolic process"/>
    <property type="evidence" value="ECO:0007669"/>
    <property type="project" value="TreeGrafter"/>
</dbReference>
<dbReference type="Gene3D" id="3.90.420.10">
    <property type="entry name" value="Oxidoreductase, molybdopterin-binding domain"/>
    <property type="match status" value="1"/>
</dbReference>
<comment type="caution">
    <text evidence="7">The sequence shown here is derived from an EMBL/GenBank/DDBJ whole genome shotgun (WGS) entry which is preliminary data.</text>
</comment>
<dbReference type="Proteomes" id="UP000278746">
    <property type="component" value="Unassembled WGS sequence"/>
</dbReference>
<dbReference type="Pfam" id="PF00174">
    <property type="entry name" value="Oxidored_molyb"/>
    <property type="match status" value="1"/>
</dbReference>
<keyword evidence="8" id="KW-1185">Reference proteome</keyword>
<dbReference type="Gene3D" id="2.60.40.650">
    <property type="match status" value="1"/>
</dbReference>
<dbReference type="PRINTS" id="PR00407">
    <property type="entry name" value="EUMOPTERIN"/>
</dbReference>
<keyword evidence="2" id="KW-0500">Molybdenum</keyword>
<dbReference type="PANTHER" id="PTHR19372">
    <property type="entry name" value="SULFITE REDUCTASE"/>
    <property type="match status" value="1"/>
</dbReference>
<dbReference type="RefSeq" id="WP_122900968.1">
    <property type="nucleotide sequence ID" value="NZ_RHIB01000003.1"/>
</dbReference>
<sequence length="353" mass="40142">MPYPFARPYLTTCGLVPENQESPIHFIEPEITSARYHFRRNHFLYPNLLSFTYWIPIRGNVERPMWISLKELYDLPSVTVSALLECAGNKRSLFEPKVFGEQWEKGAMSQGNWRGVQLRILLEMAGIQEGSVEVVVEGCDRGKRKDSAQEVSYTRSLPLEKAMHPDTLVAYAYNDRPIPFKHGFPLRLIVPGWYGMASVKWIKQIEVSAKPFTGPFQTKDYVYYPEKDSDAGAFPVTAMNVNSSILHPTDRDILSRGIHVIEGLAWSGSEEIVKVDISVDNGTSWAEAELDNDGESGYHWIRWSYEWEASHPGEFTILSKSTDASEQVQPSSPLWNRKGYGYNAVDKVKVKVE</sequence>
<dbReference type="EMBL" id="RHIB01000003">
    <property type="protein sequence ID" value="RNA66983.1"/>
    <property type="molecule type" value="Genomic_DNA"/>
</dbReference>
<evidence type="ECO:0000256" key="1">
    <source>
        <dbReference type="ARBA" id="ARBA00001924"/>
    </source>
</evidence>
<dbReference type="OrthoDB" id="9778777at2"/>
<accession>A0A3M7TMX2</accession>
<dbReference type="InterPro" id="IPR005066">
    <property type="entry name" value="MoCF_OxRdtse_dimer"/>
</dbReference>
<dbReference type="Pfam" id="PF03404">
    <property type="entry name" value="Mo-co_dimer"/>
    <property type="match status" value="1"/>
</dbReference>
<keyword evidence="4" id="KW-0560">Oxidoreductase</keyword>
<evidence type="ECO:0000313" key="7">
    <source>
        <dbReference type="EMBL" id="RNA66983.1"/>
    </source>
</evidence>
<dbReference type="GO" id="GO:0030151">
    <property type="term" value="F:molybdenum ion binding"/>
    <property type="evidence" value="ECO:0007669"/>
    <property type="project" value="InterPro"/>
</dbReference>
<proteinExistence type="predicted"/>
<evidence type="ECO:0000256" key="2">
    <source>
        <dbReference type="ARBA" id="ARBA00022505"/>
    </source>
</evidence>
<dbReference type="GO" id="GO:0020037">
    <property type="term" value="F:heme binding"/>
    <property type="evidence" value="ECO:0007669"/>
    <property type="project" value="TreeGrafter"/>
</dbReference>
<evidence type="ECO:0000259" key="6">
    <source>
        <dbReference type="Pfam" id="PF03404"/>
    </source>
</evidence>
<gene>
    <name evidence="7" type="ORF">EBO34_17470</name>
</gene>
<dbReference type="SUPFAM" id="SSF56524">
    <property type="entry name" value="Oxidoreductase molybdopterin-binding domain"/>
    <property type="match status" value="1"/>
</dbReference>
<feature type="domain" description="Oxidoreductase molybdopterin-binding" evidence="5">
    <location>
        <begin position="52"/>
        <end position="215"/>
    </location>
</feature>
<feature type="domain" description="Moybdenum cofactor oxidoreductase dimerisation" evidence="6">
    <location>
        <begin position="236"/>
        <end position="352"/>
    </location>
</feature>
<name>A0A3M7TMX2_9BACI</name>
<dbReference type="GO" id="GO:0008482">
    <property type="term" value="F:sulfite oxidase activity"/>
    <property type="evidence" value="ECO:0007669"/>
    <property type="project" value="TreeGrafter"/>
</dbReference>
<reference evidence="7 8" key="1">
    <citation type="submission" date="2018-10" db="EMBL/GenBank/DDBJ databases">
        <title>Bacillus Keqinensis sp. nov., a moderately halophilic bacterium isolated from a saline-alkaline lake.</title>
        <authorList>
            <person name="Wang H."/>
        </authorList>
    </citation>
    <scope>NUCLEOTIDE SEQUENCE [LARGE SCALE GENOMIC DNA]</scope>
    <source>
        <strain evidence="7 8">KQ-3</strain>
    </source>
</reference>
<keyword evidence="3" id="KW-0479">Metal-binding</keyword>
<dbReference type="SUPFAM" id="SSF81296">
    <property type="entry name" value="E set domains"/>
    <property type="match status" value="1"/>
</dbReference>
<dbReference type="PANTHER" id="PTHR19372:SF7">
    <property type="entry name" value="SULFITE OXIDASE, MITOCHONDRIAL"/>
    <property type="match status" value="1"/>
</dbReference>
<dbReference type="InterPro" id="IPR000572">
    <property type="entry name" value="OxRdtase_Mopterin-bd_dom"/>
</dbReference>
<dbReference type="InterPro" id="IPR036374">
    <property type="entry name" value="OxRdtase_Mopterin-bd_sf"/>
</dbReference>
<evidence type="ECO:0000313" key="8">
    <source>
        <dbReference type="Proteomes" id="UP000278746"/>
    </source>
</evidence>